<proteinExistence type="predicted"/>
<keyword evidence="1" id="KW-0732">Signal</keyword>
<gene>
    <name evidence="3" type="ORF">GCM10022240_05020</name>
</gene>
<dbReference type="PANTHER" id="PTHR46825:SF7">
    <property type="entry name" value="D-ALANYL-D-ALANINE CARBOXYPEPTIDASE"/>
    <property type="match status" value="1"/>
</dbReference>
<feature type="chain" id="PRO_5047161732" evidence="1">
    <location>
        <begin position="31"/>
        <end position="436"/>
    </location>
</feature>
<evidence type="ECO:0000313" key="4">
    <source>
        <dbReference type="Proteomes" id="UP001500540"/>
    </source>
</evidence>
<dbReference type="InterPro" id="IPR012338">
    <property type="entry name" value="Beta-lactam/transpept-like"/>
</dbReference>
<evidence type="ECO:0000256" key="1">
    <source>
        <dbReference type="SAM" id="SignalP"/>
    </source>
</evidence>
<dbReference type="Proteomes" id="UP001500540">
    <property type="component" value="Unassembled WGS sequence"/>
</dbReference>
<name>A0ABP7G5F7_9MICO</name>
<comment type="caution">
    <text evidence="3">The sequence shown here is derived from an EMBL/GenBank/DDBJ whole genome shotgun (WGS) entry which is preliminary data.</text>
</comment>
<dbReference type="Gene3D" id="3.40.710.10">
    <property type="entry name" value="DD-peptidase/beta-lactamase superfamily"/>
    <property type="match status" value="1"/>
</dbReference>
<feature type="signal peptide" evidence="1">
    <location>
        <begin position="1"/>
        <end position="30"/>
    </location>
</feature>
<dbReference type="InterPro" id="IPR050491">
    <property type="entry name" value="AmpC-like"/>
</dbReference>
<evidence type="ECO:0000259" key="2">
    <source>
        <dbReference type="Pfam" id="PF00144"/>
    </source>
</evidence>
<dbReference type="SUPFAM" id="SSF56601">
    <property type="entry name" value="beta-lactamase/transpeptidase-like"/>
    <property type="match status" value="1"/>
</dbReference>
<dbReference type="Pfam" id="PF00144">
    <property type="entry name" value="Beta-lactamase"/>
    <property type="match status" value="1"/>
</dbReference>
<dbReference type="RefSeq" id="WP_344780436.1">
    <property type="nucleotide sequence ID" value="NZ_BAABAF010000001.1"/>
</dbReference>
<feature type="domain" description="Beta-lactamase-related" evidence="2">
    <location>
        <begin position="59"/>
        <end position="384"/>
    </location>
</feature>
<evidence type="ECO:0000313" key="3">
    <source>
        <dbReference type="EMBL" id="GAA3755004.1"/>
    </source>
</evidence>
<keyword evidence="4" id="KW-1185">Reference proteome</keyword>
<dbReference type="InterPro" id="IPR001466">
    <property type="entry name" value="Beta-lactam-related"/>
</dbReference>
<keyword evidence="3" id="KW-0378">Hydrolase</keyword>
<organism evidence="3 4">
    <name type="scientific">Microbacterium kribbense</name>
    <dbReference type="NCBI Taxonomy" id="433645"/>
    <lineage>
        <taxon>Bacteria</taxon>
        <taxon>Bacillati</taxon>
        <taxon>Actinomycetota</taxon>
        <taxon>Actinomycetes</taxon>
        <taxon>Micrococcales</taxon>
        <taxon>Microbacteriaceae</taxon>
        <taxon>Microbacterium</taxon>
    </lineage>
</organism>
<reference evidence="4" key="1">
    <citation type="journal article" date="2019" name="Int. J. Syst. Evol. Microbiol.">
        <title>The Global Catalogue of Microorganisms (GCM) 10K type strain sequencing project: providing services to taxonomists for standard genome sequencing and annotation.</title>
        <authorList>
            <consortium name="The Broad Institute Genomics Platform"/>
            <consortium name="The Broad Institute Genome Sequencing Center for Infectious Disease"/>
            <person name="Wu L."/>
            <person name="Ma J."/>
        </authorList>
    </citation>
    <scope>NUCLEOTIDE SEQUENCE [LARGE SCALE GENOMIC DNA]</scope>
    <source>
        <strain evidence="4">JCM 16950</strain>
    </source>
</reference>
<dbReference type="GO" id="GO:0016787">
    <property type="term" value="F:hydrolase activity"/>
    <property type="evidence" value="ECO:0007669"/>
    <property type="project" value="UniProtKB-KW"/>
</dbReference>
<dbReference type="EMBL" id="BAABAF010000001">
    <property type="protein sequence ID" value="GAA3755004.1"/>
    <property type="molecule type" value="Genomic_DNA"/>
</dbReference>
<protein>
    <submittedName>
        <fullName evidence="3">Serine hydrolase domain-containing protein</fullName>
    </submittedName>
</protein>
<dbReference type="PROSITE" id="PS51257">
    <property type="entry name" value="PROKAR_LIPOPROTEIN"/>
    <property type="match status" value="1"/>
</dbReference>
<sequence>MSVRTRFTRGAVTRAMAVAAAVIALTLSTAGCSGDPVMANLQPLAPQQHLPADTQAQLKKAVTDAMTATGSSGAIVGVWAPWSGSWVQALGTVAVGSETAVTADMTFRAGGVTRAMTCDVLYRLAAAGTVKLDDGVTSYVGGMPGFGDVTLLDLCEGTSGIGSYGVILDRQMRGNPGRVWDPRELVGYGVGQVGGEVHPGSAFRDSDAGYLLLGLALQGATGKTAAQLLHSYVFAPLGMTESALPADAPADPVVGSSTPLRGFFLEAKAKSGAYECTKQTEITEQSASYGFTNAGVVSDIDDLGRYASSLAKGTLVTQKNRFAEPLPVTAKSPSWLTTSGGAVQAGPLVGQYGSAPGYLTAVFSDPGSGLTVAAVLNDSTAGRNAIFNLALELAAIGSKTPATGSRQAPAVGLPWTAKQYHDAIAKAAVACAPEPK</sequence>
<dbReference type="PANTHER" id="PTHR46825">
    <property type="entry name" value="D-ALANYL-D-ALANINE-CARBOXYPEPTIDASE/ENDOPEPTIDASE AMPH"/>
    <property type="match status" value="1"/>
</dbReference>
<accession>A0ABP7G5F7</accession>